<keyword evidence="6" id="KW-1185">Reference proteome</keyword>
<dbReference type="InterPro" id="IPR009057">
    <property type="entry name" value="Homeodomain-like_sf"/>
</dbReference>
<dbReference type="RefSeq" id="WP_226391970.1">
    <property type="nucleotide sequence ID" value="NZ_JADCKB010000004.1"/>
</dbReference>
<sequence length="282" mass="32847">MEKHFFPFEQNTEDILVRLYRHGNTDAHTHEFLELVYIVEGQASHTLNGQCSIVTPGNYFIVDYASRHQYKTPPGKEIVLYNLLFTPRFIDRTLASCHRFDQILDHYLIRFQNIPIQFPQNTIFFDEDGSILQLIQHMEKEGNEQKPGFAELLRCSLIEIIIQSLRKISPSDGSTRLHPCVCAVLDQINRNYMTNLTLTALSQELHYSPAYLSRLFTAETGESFHNFLRKKRIENSCRLLLNTHKQVQEIAQLVGYADLKTFQSAFKQIMHTTPKAYQKQNH</sequence>
<dbReference type="SUPFAM" id="SSF46689">
    <property type="entry name" value="Homeodomain-like"/>
    <property type="match status" value="2"/>
</dbReference>
<evidence type="ECO:0000313" key="6">
    <source>
        <dbReference type="Proteomes" id="UP000806542"/>
    </source>
</evidence>
<dbReference type="SUPFAM" id="SSF51215">
    <property type="entry name" value="Regulatory protein AraC"/>
    <property type="match status" value="1"/>
</dbReference>
<dbReference type="PROSITE" id="PS01124">
    <property type="entry name" value="HTH_ARAC_FAMILY_2"/>
    <property type="match status" value="1"/>
</dbReference>
<evidence type="ECO:0000256" key="1">
    <source>
        <dbReference type="ARBA" id="ARBA00023015"/>
    </source>
</evidence>
<dbReference type="Pfam" id="PF12833">
    <property type="entry name" value="HTH_18"/>
    <property type="match status" value="1"/>
</dbReference>
<dbReference type="InterPro" id="IPR014710">
    <property type="entry name" value="RmlC-like_jellyroll"/>
</dbReference>
<dbReference type="GO" id="GO:0003700">
    <property type="term" value="F:DNA-binding transcription factor activity"/>
    <property type="evidence" value="ECO:0007669"/>
    <property type="project" value="InterPro"/>
</dbReference>
<evidence type="ECO:0000256" key="2">
    <source>
        <dbReference type="ARBA" id="ARBA00023125"/>
    </source>
</evidence>
<dbReference type="PANTHER" id="PTHR43280:SF28">
    <property type="entry name" value="HTH-TYPE TRANSCRIPTIONAL ACTIVATOR RHAS"/>
    <property type="match status" value="1"/>
</dbReference>
<evidence type="ECO:0000259" key="4">
    <source>
        <dbReference type="PROSITE" id="PS01124"/>
    </source>
</evidence>
<evidence type="ECO:0000256" key="3">
    <source>
        <dbReference type="ARBA" id="ARBA00023163"/>
    </source>
</evidence>
<dbReference type="Proteomes" id="UP000806542">
    <property type="component" value="Unassembled WGS sequence"/>
</dbReference>
<dbReference type="InterPro" id="IPR003313">
    <property type="entry name" value="AraC-bd"/>
</dbReference>
<protein>
    <submittedName>
        <fullName evidence="5">AraC family transcriptional regulator</fullName>
    </submittedName>
</protein>
<dbReference type="SMART" id="SM00342">
    <property type="entry name" value="HTH_ARAC"/>
    <property type="match status" value="1"/>
</dbReference>
<feature type="domain" description="HTH araC/xylS-type" evidence="4">
    <location>
        <begin position="182"/>
        <end position="280"/>
    </location>
</feature>
<dbReference type="Gene3D" id="2.60.120.10">
    <property type="entry name" value="Jelly Rolls"/>
    <property type="match status" value="1"/>
</dbReference>
<dbReference type="Pfam" id="PF02311">
    <property type="entry name" value="AraC_binding"/>
    <property type="match status" value="1"/>
</dbReference>
<dbReference type="PANTHER" id="PTHR43280">
    <property type="entry name" value="ARAC-FAMILY TRANSCRIPTIONAL REGULATOR"/>
    <property type="match status" value="1"/>
</dbReference>
<evidence type="ECO:0000313" key="5">
    <source>
        <dbReference type="EMBL" id="MBE5039408.1"/>
    </source>
</evidence>
<gene>
    <name evidence="5" type="ORF">INF28_02880</name>
</gene>
<dbReference type="GO" id="GO:0043565">
    <property type="term" value="F:sequence-specific DNA binding"/>
    <property type="evidence" value="ECO:0007669"/>
    <property type="project" value="InterPro"/>
</dbReference>
<dbReference type="Gene3D" id="1.10.10.60">
    <property type="entry name" value="Homeodomain-like"/>
    <property type="match status" value="2"/>
</dbReference>
<dbReference type="AlphaFoldDB" id="A0A9D5LX35"/>
<name>A0A9D5LX35_9FIRM</name>
<reference evidence="5" key="1">
    <citation type="submission" date="2020-10" db="EMBL/GenBank/DDBJ databases">
        <title>ChiBAC.</title>
        <authorList>
            <person name="Zenner C."/>
            <person name="Hitch T.C.A."/>
            <person name="Clavel T."/>
        </authorList>
    </citation>
    <scope>NUCLEOTIDE SEQUENCE</scope>
    <source>
        <strain evidence="5">DSM 107454</strain>
    </source>
</reference>
<keyword evidence="1" id="KW-0805">Transcription regulation</keyword>
<accession>A0A9D5LX35</accession>
<dbReference type="EMBL" id="JADCKB010000004">
    <property type="protein sequence ID" value="MBE5039408.1"/>
    <property type="molecule type" value="Genomic_DNA"/>
</dbReference>
<proteinExistence type="predicted"/>
<comment type="caution">
    <text evidence="5">The sequence shown here is derived from an EMBL/GenBank/DDBJ whole genome shotgun (WGS) entry which is preliminary data.</text>
</comment>
<organism evidence="5 6">
    <name type="scientific">Ructibacterium gallinarum</name>
    <dbReference type="NCBI Taxonomy" id="2779355"/>
    <lineage>
        <taxon>Bacteria</taxon>
        <taxon>Bacillati</taxon>
        <taxon>Bacillota</taxon>
        <taxon>Clostridia</taxon>
        <taxon>Eubacteriales</taxon>
        <taxon>Oscillospiraceae</taxon>
        <taxon>Ructibacterium</taxon>
    </lineage>
</organism>
<dbReference type="InterPro" id="IPR018060">
    <property type="entry name" value="HTH_AraC"/>
</dbReference>
<dbReference type="InterPro" id="IPR037923">
    <property type="entry name" value="HTH-like"/>
</dbReference>
<keyword evidence="2" id="KW-0238">DNA-binding</keyword>
<keyword evidence="3" id="KW-0804">Transcription</keyword>